<feature type="region of interest" description="Disordered" evidence="1">
    <location>
        <begin position="1"/>
        <end position="26"/>
    </location>
</feature>
<keyword evidence="3" id="KW-1185">Reference proteome</keyword>
<sequence>MTLRGNTMEGPSDLSPGDPTEAPRTIHALPAYQHADLPDTTTFSELPAVSFADNDGEDWPTSPDVSELQAFSSENVTDAEEELPTAKCIYELQATASAKNETSDGEDLPDTTTFSELQAVSFADNDGEELAKANKVSKLQAVPYAEGVTDDREKWPTSPDVSELQAFSSENVTDAEEVTTLAEMPVIQLSSSDPVENLISSEETSIENAESEKRVEIENNFIYIGSEDTDTVEEQEGLSTEHGISAVKLTTRILHYASQSASTPGLLNTKIYKRNLNEQGTGTGLFTLVLFPG</sequence>
<name>A0AAV7L9P7_PLEWA</name>
<protein>
    <submittedName>
        <fullName evidence="2">Uncharacterized protein</fullName>
    </submittedName>
</protein>
<evidence type="ECO:0000313" key="2">
    <source>
        <dbReference type="EMBL" id="KAJ1088341.1"/>
    </source>
</evidence>
<reference evidence="2" key="1">
    <citation type="journal article" date="2022" name="bioRxiv">
        <title>Sequencing and chromosome-scale assembly of the giantPleurodeles waltlgenome.</title>
        <authorList>
            <person name="Brown T."/>
            <person name="Elewa A."/>
            <person name="Iarovenko S."/>
            <person name="Subramanian E."/>
            <person name="Araus A.J."/>
            <person name="Petzold A."/>
            <person name="Susuki M."/>
            <person name="Suzuki K.-i.T."/>
            <person name="Hayashi T."/>
            <person name="Toyoda A."/>
            <person name="Oliveira C."/>
            <person name="Osipova E."/>
            <person name="Leigh N.D."/>
            <person name="Simon A."/>
            <person name="Yun M.H."/>
        </authorList>
    </citation>
    <scope>NUCLEOTIDE SEQUENCE</scope>
    <source>
        <strain evidence="2">20211129_DDA</strain>
        <tissue evidence="2">Liver</tissue>
    </source>
</reference>
<evidence type="ECO:0000256" key="1">
    <source>
        <dbReference type="SAM" id="MobiDB-lite"/>
    </source>
</evidence>
<dbReference type="EMBL" id="JANPWB010000015">
    <property type="protein sequence ID" value="KAJ1088341.1"/>
    <property type="molecule type" value="Genomic_DNA"/>
</dbReference>
<dbReference type="AlphaFoldDB" id="A0AAV7L9P7"/>
<gene>
    <name evidence="2" type="ORF">NDU88_001498</name>
</gene>
<accession>A0AAV7L9P7</accession>
<comment type="caution">
    <text evidence="2">The sequence shown here is derived from an EMBL/GenBank/DDBJ whole genome shotgun (WGS) entry which is preliminary data.</text>
</comment>
<organism evidence="2 3">
    <name type="scientific">Pleurodeles waltl</name>
    <name type="common">Iberian ribbed newt</name>
    <dbReference type="NCBI Taxonomy" id="8319"/>
    <lineage>
        <taxon>Eukaryota</taxon>
        <taxon>Metazoa</taxon>
        <taxon>Chordata</taxon>
        <taxon>Craniata</taxon>
        <taxon>Vertebrata</taxon>
        <taxon>Euteleostomi</taxon>
        <taxon>Amphibia</taxon>
        <taxon>Batrachia</taxon>
        <taxon>Caudata</taxon>
        <taxon>Salamandroidea</taxon>
        <taxon>Salamandridae</taxon>
        <taxon>Pleurodelinae</taxon>
        <taxon>Pleurodeles</taxon>
    </lineage>
</organism>
<dbReference type="Proteomes" id="UP001066276">
    <property type="component" value="Chromosome 11"/>
</dbReference>
<proteinExistence type="predicted"/>
<evidence type="ECO:0000313" key="3">
    <source>
        <dbReference type="Proteomes" id="UP001066276"/>
    </source>
</evidence>